<dbReference type="AlphaFoldDB" id="A0A0F9BFC2"/>
<reference evidence="1" key="1">
    <citation type="journal article" date="2015" name="Nature">
        <title>Complex archaea that bridge the gap between prokaryotes and eukaryotes.</title>
        <authorList>
            <person name="Spang A."/>
            <person name="Saw J.H."/>
            <person name="Jorgensen S.L."/>
            <person name="Zaremba-Niedzwiedzka K."/>
            <person name="Martijn J."/>
            <person name="Lind A.E."/>
            <person name="van Eijk R."/>
            <person name="Schleper C."/>
            <person name="Guy L."/>
            <person name="Ettema T.J."/>
        </authorList>
    </citation>
    <scope>NUCLEOTIDE SEQUENCE</scope>
</reference>
<name>A0A0F9BFC2_9ZZZZ</name>
<organism evidence="1">
    <name type="scientific">marine sediment metagenome</name>
    <dbReference type="NCBI Taxonomy" id="412755"/>
    <lineage>
        <taxon>unclassified sequences</taxon>
        <taxon>metagenomes</taxon>
        <taxon>ecological metagenomes</taxon>
    </lineage>
</organism>
<sequence length="65" mass="7156">MIAKTQVSDTSRLPCGGTPYKDVARLLSKHHASPGMCLDFIDLFATNNPNFNQAQFLTICGLKEE</sequence>
<comment type="caution">
    <text evidence="1">The sequence shown here is derived from an EMBL/GenBank/DDBJ whole genome shotgun (WGS) entry which is preliminary data.</text>
</comment>
<dbReference type="EMBL" id="LAZR01038100">
    <property type="protein sequence ID" value="KKL20435.1"/>
    <property type="molecule type" value="Genomic_DNA"/>
</dbReference>
<gene>
    <name evidence="1" type="ORF">LCGC14_2455460</name>
</gene>
<evidence type="ECO:0000313" key="1">
    <source>
        <dbReference type="EMBL" id="KKL20435.1"/>
    </source>
</evidence>
<protein>
    <submittedName>
        <fullName evidence="1">Uncharacterized protein</fullName>
    </submittedName>
</protein>
<proteinExistence type="predicted"/>
<accession>A0A0F9BFC2</accession>